<keyword evidence="7" id="KW-1185">Reference proteome</keyword>
<feature type="region of interest" description="Disordered" evidence="6">
    <location>
        <begin position="146"/>
        <end position="173"/>
    </location>
</feature>
<evidence type="ECO:0000313" key="8">
    <source>
        <dbReference type="WBParaSite" id="Csp11.Scaffold629.g11515.t1"/>
    </source>
</evidence>
<dbReference type="GO" id="GO:0005634">
    <property type="term" value="C:nucleus"/>
    <property type="evidence" value="ECO:0007669"/>
    <property type="project" value="TreeGrafter"/>
</dbReference>
<dbReference type="Gene3D" id="3.10.20.550">
    <property type="entry name" value="ASAP complex, SAP18 subunit"/>
    <property type="match status" value="1"/>
</dbReference>
<dbReference type="Pfam" id="PF06487">
    <property type="entry name" value="SAP18"/>
    <property type="match status" value="1"/>
</dbReference>
<reference evidence="8" key="1">
    <citation type="submission" date="2016-11" db="UniProtKB">
        <authorList>
            <consortium name="WormBaseParasite"/>
        </authorList>
    </citation>
    <scope>IDENTIFICATION</scope>
</reference>
<evidence type="ECO:0000256" key="5">
    <source>
        <dbReference type="ARBA" id="ARBA00030511"/>
    </source>
</evidence>
<sequence>MSHNGQQLGSQVVVGQDKPIDREKVCPLLLRVFCSNNRHNPISEFNNRNGGTVPPNELQMFTWVDCTLSELAMLIKEINPDARRKGTTFDFAIVQPDRMSQRFNLREIGNTMNGQRGIDDNKTLQQCKFEVGDFIDVAISIPGSGRRFGGHREPIGDRFERRNRSPIRGRSPI</sequence>
<dbReference type="Proteomes" id="UP000095282">
    <property type="component" value="Unplaced"/>
</dbReference>
<dbReference type="STRING" id="1561998.A0A1I7TT51"/>
<keyword evidence="4" id="KW-0804">Transcription</keyword>
<keyword evidence="3" id="KW-0805">Transcription regulation</keyword>
<dbReference type="AlphaFoldDB" id="A0A1I7TT51"/>
<dbReference type="WBParaSite" id="Csp11.Scaffold629.g11515.t1">
    <property type="protein sequence ID" value="Csp11.Scaffold629.g11515.t1"/>
    <property type="gene ID" value="Csp11.Scaffold629.g11515"/>
</dbReference>
<proteinExistence type="inferred from homology"/>
<dbReference type="PANTHER" id="PTHR13082">
    <property type="entry name" value="SAP18"/>
    <property type="match status" value="1"/>
</dbReference>
<accession>A0A1I7TT51</accession>
<evidence type="ECO:0000256" key="3">
    <source>
        <dbReference type="ARBA" id="ARBA00023015"/>
    </source>
</evidence>
<dbReference type="InterPro" id="IPR010516">
    <property type="entry name" value="SAP18"/>
</dbReference>
<dbReference type="GO" id="GO:0003714">
    <property type="term" value="F:transcription corepressor activity"/>
    <property type="evidence" value="ECO:0007669"/>
    <property type="project" value="TreeGrafter"/>
</dbReference>
<dbReference type="PANTHER" id="PTHR13082:SF0">
    <property type="entry name" value="HISTONE DEACETYLASE COMPLEX SUBUNIT SAP18"/>
    <property type="match status" value="1"/>
</dbReference>
<evidence type="ECO:0000256" key="4">
    <source>
        <dbReference type="ARBA" id="ARBA00023163"/>
    </source>
</evidence>
<dbReference type="eggNOG" id="KOG3391">
    <property type="taxonomic scope" value="Eukaryota"/>
</dbReference>
<protein>
    <recommendedName>
        <fullName evidence="5">18 kDa Sin3-associated polypeptide</fullName>
    </recommendedName>
</protein>
<feature type="compositionally biased region" description="Basic and acidic residues" evidence="6">
    <location>
        <begin position="150"/>
        <end position="163"/>
    </location>
</feature>
<keyword evidence="2" id="KW-0678">Repressor</keyword>
<dbReference type="InterPro" id="IPR042534">
    <property type="entry name" value="SAP18_sf"/>
</dbReference>
<dbReference type="FunFam" id="3.10.20.550:FF:000001">
    <property type="entry name" value="Histone deacetylase complex subunit SAP18"/>
    <property type="match status" value="1"/>
</dbReference>
<evidence type="ECO:0000256" key="1">
    <source>
        <dbReference type="ARBA" id="ARBA00009143"/>
    </source>
</evidence>
<comment type="similarity">
    <text evidence="1">Belongs to the SAP18 family.</text>
</comment>
<evidence type="ECO:0000256" key="6">
    <source>
        <dbReference type="SAM" id="MobiDB-lite"/>
    </source>
</evidence>
<evidence type="ECO:0000313" key="7">
    <source>
        <dbReference type="Proteomes" id="UP000095282"/>
    </source>
</evidence>
<evidence type="ECO:0000256" key="2">
    <source>
        <dbReference type="ARBA" id="ARBA00022491"/>
    </source>
</evidence>
<organism evidence="7 8">
    <name type="scientific">Caenorhabditis tropicalis</name>
    <dbReference type="NCBI Taxonomy" id="1561998"/>
    <lineage>
        <taxon>Eukaryota</taxon>
        <taxon>Metazoa</taxon>
        <taxon>Ecdysozoa</taxon>
        <taxon>Nematoda</taxon>
        <taxon>Chromadorea</taxon>
        <taxon>Rhabditida</taxon>
        <taxon>Rhabditina</taxon>
        <taxon>Rhabditomorpha</taxon>
        <taxon>Rhabditoidea</taxon>
        <taxon>Rhabditidae</taxon>
        <taxon>Peloderinae</taxon>
        <taxon>Caenorhabditis</taxon>
    </lineage>
</organism>
<name>A0A1I7TT51_9PELO</name>